<dbReference type="EMBL" id="JAUSQZ010000001">
    <property type="protein sequence ID" value="MDP9830545.1"/>
    <property type="molecule type" value="Genomic_DNA"/>
</dbReference>
<accession>A0ABT9PCX1</accession>
<evidence type="ECO:0000313" key="3">
    <source>
        <dbReference type="Proteomes" id="UP001235712"/>
    </source>
</evidence>
<evidence type="ECO:0000313" key="2">
    <source>
        <dbReference type="EMBL" id="MDP9830545.1"/>
    </source>
</evidence>
<name>A0ABT9PCX1_9ACTN</name>
<dbReference type="Proteomes" id="UP001235712">
    <property type="component" value="Unassembled WGS sequence"/>
</dbReference>
<protein>
    <submittedName>
        <fullName evidence="2">Uncharacterized protein</fullName>
    </submittedName>
</protein>
<proteinExistence type="predicted"/>
<sequence>MEPGPAGGQELTDRAAHLGPGVLRISHRQHPTA</sequence>
<organism evidence="2 3">
    <name type="scientific">Kineosporia succinea</name>
    <dbReference type="NCBI Taxonomy" id="84632"/>
    <lineage>
        <taxon>Bacteria</taxon>
        <taxon>Bacillati</taxon>
        <taxon>Actinomycetota</taxon>
        <taxon>Actinomycetes</taxon>
        <taxon>Kineosporiales</taxon>
        <taxon>Kineosporiaceae</taxon>
        <taxon>Kineosporia</taxon>
    </lineage>
</organism>
<evidence type="ECO:0000256" key="1">
    <source>
        <dbReference type="SAM" id="MobiDB-lite"/>
    </source>
</evidence>
<gene>
    <name evidence="2" type="ORF">J2S57_006294</name>
</gene>
<reference evidence="2 3" key="1">
    <citation type="submission" date="2023-07" db="EMBL/GenBank/DDBJ databases">
        <title>Sequencing the genomes of 1000 actinobacteria strains.</title>
        <authorList>
            <person name="Klenk H.-P."/>
        </authorList>
    </citation>
    <scope>NUCLEOTIDE SEQUENCE [LARGE SCALE GENOMIC DNA]</scope>
    <source>
        <strain evidence="2 3">DSM 44388</strain>
    </source>
</reference>
<comment type="caution">
    <text evidence="2">The sequence shown here is derived from an EMBL/GenBank/DDBJ whole genome shotgun (WGS) entry which is preliminary data.</text>
</comment>
<keyword evidence="3" id="KW-1185">Reference proteome</keyword>
<feature type="region of interest" description="Disordered" evidence="1">
    <location>
        <begin position="1"/>
        <end position="33"/>
    </location>
</feature>